<dbReference type="FunFam" id="3.40.50.10490:FF:000016">
    <property type="entry name" value="Glucose-6-phosphate isomerase"/>
    <property type="match status" value="1"/>
</dbReference>
<dbReference type="CDD" id="cd05016">
    <property type="entry name" value="SIS_PGI_2"/>
    <property type="match status" value="1"/>
</dbReference>
<dbReference type="PRINTS" id="PR00662">
    <property type="entry name" value="G6PISOMERASE"/>
</dbReference>
<comment type="catalytic activity">
    <reaction evidence="8">
        <text>alpha-D-glucose 6-phosphate = beta-D-fructose 6-phosphate</text>
        <dbReference type="Rhea" id="RHEA:11816"/>
        <dbReference type="ChEBI" id="CHEBI:57634"/>
        <dbReference type="ChEBI" id="CHEBI:58225"/>
        <dbReference type="EC" id="5.3.1.9"/>
    </reaction>
</comment>
<reference evidence="9" key="1">
    <citation type="submission" date="2018-06" db="EMBL/GenBank/DDBJ databases">
        <authorList>
            <person name="Zhirakovskaya E."/>
        </authorList>
    </citation>
    <scope>NUCLEOTIDE SEQUENCE</scope>
</reference>
<dbReference type="UniPathway" id="UPA00109">
    <property type="reaction ID" value="UER00181"/>
</dbReference>
<dbReference type="GO" id="GO:0006094">
    <property type="term" value="P:gluconeogenesis"/>
    <property type="evidence" value="ECO:0007669"/>
    <property type="project" value="UniProtKB-KW"/>
</dbReference>
<dbReference type="InterPro" id="IPR035482">
    <property type="entry name" value="SIS_PGI_2"/>
</dbReference>
<dbReference type="PROSITE" id="PS00174">
    <property type="entry name" value="P_GLUCOSE_ISOMERASE_2"/>
    <property type="match status" value="1"/>
</dbReference>
<dbReference type="EC" id="5.3.1.9" evidence="3"/>
<dbReference type="GO" id="GO:0004347">
    <property type="term" value="F:glucose-6-phosphate isomerase activity"/>
    <property type="evidence" value="ECO:0007669"/>
    <property type="project" value="UniProtKB-EC"/>
</dbReference>
<name>A0A3B1D042_9ZZZZ</name>
<keyword evidence="7 9" id="KW-0413">Isomerase</keyword>
<gene>
    <name evidence="9" type="ORF">MNBD_NITROSPIRAE02-1480</name>
</gene>
<evidence type="ECO:0000313" key="9">
    <source>
        <dbReference type="EMBL" id="VAX28310.1"/>
    </source>
</evidence>
<dbReference type="Pfam" id="PF00342">
    <property type="entry name" value="PGI"/>
    <property type="match status" value="1"/>
</dbReference>
<dbReference type="GO" id="GO:0005829">
    <property type="term" value="C:cytosol"/>
    <property type="evidence" value="ECO:0007669"/>
    <property type="project" value="TreeGrafter"/>
</dbReference>
<dbReference type="GO" id="GO:0048029">
    <property type="term" value="F:monosaccharide binding"/>
    <property type="evidence" value="ECO:0007669"/>
    <property type="project" value="TreeGrafter"/>
</dbReference>
<comment type="similarity">
    <text evidence="2">Belongs to the GPI family.</text>
</comment>
<proteinExistence type="inferred from homology"/>
<evidence type="ECO:0000256" key="8">
    <source>
        <dbReference type="ARBA" id="ARBA00029321"/>
    </source>
</evidence>
<dbReference type="PANTHER" id="PTHR11469">
    <property type="entry name" value="GLUCOSE-6-PHOSPHATE ISOMERASE"/>
    <property type="match status" value="1"/>
</dbReference>
<dbReference type="InterPro" id="IPR001672">
    <property type="entry name" value="G6P_Isomerase"/>
</dbReference>
<evidence type="ECO:0000256" key="2">
    <source>
        <dbReference type="ARBA" id="ARBA00006604"/>
    </source>
</evidence>
<dbReference type="AlphaFoldDB" id="A0A3B1D042"/>
<dbReference type="EMBL" id="UOGH01000082">
    <property type="protein sequence ID" value="VAX28310.1"/>
    <property type="molecule type" value="Genomic_DNA"/>
</dbReference>
<dbReference type="CDD" id="cd05015">
    <property type="entry name" value="SIS_PGI_1"/>
    <property type="match status" value="1"/>
</dbReference>
<dbReference type="SUPFAM" id="SSF53697">
    <property type="entry name" value="SIS domain"/>
    <property type="match status" value="1"/>
</dbReference>
<protein>
    <recommendedName>
        <fullName evidence="3">glucose-6-phosphate isomerase</fullName>
        <ecNumber evidence="3">5.3.1.9</ecNumber>
    </recommendedName>
</protein>
<evidence type="ECO:0000256" key="5">
    <source>
        <dbReference type="ARBA" id="ARBA00022490"/>
    </source>
</evidence>
<keyword evidence="4" id="KW-0312">Gluconeogenesis</keyword>
<keyword evidence="6" id="KW-0324">Glycolysis</keyword>
<dbReference type="Gene3D" id="3.40.50.10490">
    <property type="entry name" value="Glucose-6-phosphate isomerase like protein, domain 1"/>
    <property type="match status" value="2"/>
</dbReference>
<dbReference type="GO" id="GO:0006096">
    <property type="term" value="P:glycolytic process"/>
    <property type="evidence" value="ECO:0007669"/>
    <property type="project" value="UniProtKB-UniPathway"/>
</dbReference>
<sequence>MISLNFANVMEEVIGEKGLSEREIEALRSKGQEALGQLLQRKWPELAFLDLPDGDTEKIKEIALKIKDDSEFFLLLGIGGSALGPKAILEALSPFHNLRKSPKVFIYDNVDPRTLSGILSIADLKKTTVNVITKSGSTAETVASFMILWEEMEKVLGKKISGRFVATTDPEKGNLREIVKRYGLESLPIPPGVGGRYSVLSAVGLLLAEVIGVDSRALLKGARDMREKCLEEDLWKNPAILMSFILYLMKTEAGRSIDVIIPYADGLKPFSEWFCQLWAESLGKLGMGLTPYPSVGTTDQHSQLQLWVEGPEDKVVIFVRIEDYGVDIKTPHIFEDMDGLNYLCGHSLSELIKAEEESSELALAKAGRPNLTVNMPAIDAYHLGQLFIFFEIVTSLTGFLLGVNPFNQPGVEEGKNLTYGMMGKKGFEERRKEVESAREKKLCWRV</sequence>
<dbReference type="GO" id="GO:0051156">
    <property type="term" value="P:glucose 6-phosphate metabolic process"/>
    <property type="evidence" value="ECO:0007669"/>
    <property type="project" value="TreeGrafter"/>
</dbReference>
<dbReference type="InterPro" id="IPR046348">
    <property type="entry name" value="SIS_dom_sf"/>
</dbReference>
<keyword evidence="5" id="KW-0963">Cytoplasm</keyword>
<dbReference type="GO" id="GO:0097367">
    <property type="term" value="F:carbohydrate derivative binding"/>
    <property type="evidence" value="ECO:0007669"/>
    <property type="project" value="InterPro"/>
</dbReference>
<evidence type="ECO:0000256" key="7">
    <source>
        <dbReference type="ARBA" id="ARBA00023235"/>
    </source>
</evidence>
<organism evidence="9">
    <name type="scientific">hydrothermal vent metagenome</name>
    <dbReference type="NCBI Taxonomy" id="652676"/>
    <lineage>
        <taxon>unclassified sequences</taxon>
        <taxon>metagenomes</taxon>
        <taxon>ecological metagenomes</taxon>
    </lineage>
</organism>
<evidence type="ECO:0000256" key="6">
    <source>
        <dbReference type="ARBA" id="ARBA00023152"/>
    </source>
</evidence>
<evidence type="ECO:0000256" key="4">
    <source>
        <dbReference type="ARBA" id="ARBA00022432"/>
    </source>
</evidence>
<dbReference type="PROSITE" id="PS51463">
    <property type="entry name" value="P_GLUCOSE_ISOMERASE_3"/>
    <property type="match status" value="1"/>
</dbReference>
<dbReference type="PANTHER" id="PTHR11469:SF1">
    <property type="entry name" value="GLUCOSE-6-PHOSPHATE ISOMERASE"/>
    <property type="match status" value="1"/>
</dbReference>
<comment type="pathway">
    <text evidence="1">Carbohydrate degradation; glycolysis; D-glyceraldehyde 3-phosphate and glycerone phosphate from D-glucose: step 2/4.</text>
</comment>
<evidence type="ECO:0000256" key="3">
    <source>
        <dbReference type="ARBA" id="ARBA00011952"/>
    </source>
</evidence>
<dbReference type="HAMAP" id="MF_00473">
    <property type="entry name" value="G6P_isomerase"/>
    <property type="match status" value="1"/>
</dbReference>
<dbReference type="InterPro" id="IPR035476">
    <property type="entry name" value="SIS_PGI_1"/>
</dbReference>
<evidence type="ECO:0000256" key="1">
    <source>
        <dbReference type="ARBA" id="ARBA00004926"/>
    </source>
</evidence>
<dbReference type="InterPro" id="IPR018189">
    <property type="entry name" value="Phosphoglucose_isomerase_CS"/>
</dbReference>
<accession>A0A3B1D042</accession>